<keyword evidence="1" id="KW-0812">Transmembrane</keyword>
<evidence type="ECO:0000313" key="3">
    <source>
        <dbReference type="Proteomes" id="UP000178349"/>
    </source>
</evidence>
<name>A0A1F6NS77_9BACT</name>
<comment type="caution">
    <text evidence="2">The sequence shown here is derived from an EMBL/GenBank/DDBJ whole genome shotgun (WGS) entry which is preliminary data.</text>
</comment>
<keyword evidence="1" id="KW-1133">Transmembrane helix</keyword>
<dbReference type="Proteomes" id="UP000178349">
    <property type="component" value="Unassembled WGS sequence"/>
</dbReference>
<accession>A0A1F6NS77</accession>
<feature type="transmembrane region" description="Helical" evidence="1">
    <location>
        <begin position="64"/>
        <end position="86"/>
    </location>
</feature>
<protein>
    <recommendedName>
        <fullName evidence="4">DUF1648 domain-containing protein</fullName>
    </recommendedName>
</protein>
<feature type="transmembrane region" description="Helical" evidence="1">
    <location>
        <begin position="12"/>
        <end position="35"/>
    </location>
</feature>
<proteinExistence type="predicted"/>
<dbReference type="AlphaFoldDB" id="A0A1F6NS77"/>
<evidence type="ECO:0008006" key="4">
    <source>
        <dbReference type="Google" id="ProtNLM"/>
    </source>
</evidence>
<gene>
    <name evidence="2" type="ORF">A2493_02925</name>
</gene>
<feature type="transmembrane region" description="Helical" evidence="1">
    <location>
        <begin position="93"/>
        <end position="117"/>
    </location>
</feature>
<organism evidence="2 3">
    <name type="scientific">Candidatus Magasanikbacteria bacterium RIFOXYC12_FULL_33_11</name>
    <dbReference type="NCBI Taxonomy" id="1798701"/>
    <lineage>
        <taxon>Bacteria</taxon>
        <taxon>Candidatus Magasanikiibacteriota</taxon>
    </lineage>
</organism>
<evidence type="ECO:0000256" key="1">
    <source>
        <dbReference type="SAM" id="Phobius"/>
    </source>
</evidence>
<keyword evidence="1" id="KW-0472">Membrane</keyword>
<dbReference type="EMBL" id="MFQW01000010">
    <property type="protein sequence ID" value="OGH86603.1"/>
    <property type="molecule type" value="Genomic_DNA"/>
</dbReference>
<evidence type="ECO:0000313" key="2">
    <source>
        <dbReference type="EMBL" id="OGH86603.1"/>
    </source>
</evidence>
<sequence>MKLRLYPLKLYFFSLPITIMTILSLLLNLFSWFWLKSQLPNTSELFLHYNVLFGVDYIGDSWKIFFVPLIGLIILSVNFFMGWLLYKKDKFMAYILNFVSVLCQIFLFMVSFLLVFLNV</sequence>
<reference evidence="2 3" key="1">
    <citation type="journal article" date="2016" name="Nat. Commun.">
        <title>Thousands of microbial genomes shed light on interconnected biogeochemical processes in an aquifer system.</title>
        <authorList>
            <person name="Anantharaman K."/>
            <person name="Brown C.T."/>
            <person name="Hug L.A."/>
            <person name="Sharon I."/>
            <person name="Castelle C.J."/>
            <person name="Probst A.J."/>
            <person name="Thomas B.C."/>
            <person name="Singh A."/>
            <person name="Wilkins M.J."/>
            <person name="Karaoz U."/>
            <person name="Brodie E.L."/>
            <person name="Williams K.H."/>
            <person name="Hubbard S.S."/>
            <person name="Banfield J.F."/>
        </authorList>
    </citation>
    <scope>NUCLEOTIDE SEQUENCE [LARGE SCALE GENOMIC DNA]</scope>
</reference>